<gene>
    <name evidence="1" type="ORF">GCM10011608_60630</name>
</gene>
<reference evidence="1" key="2">
    <citation type="submission" date="2020-09" db="EMBL/GenBank/DDBJ databases">
        <authorList>
            <person name="Sun Q."/>
            <person name="Zhou Y."/>
        </authorList>
    </citation>
    <scope>NUCLEOTIDE SEQUENCE</scope>
    <source>
        <strain evidence="1">CGMCC 4.7312</strain>
    </source>
</reference>
<reference evidence="1" key="1">
    <citation type="journal article" date="2014" name="Int. J. Syst. Evol. Microbiol.">
        <title>Complete genome sequence of Corynebacterium casei LMG S-19264T (=DSM 44701T), isolated from a smear-ripened cheese.</title>
        <authorList>
            <consortium name="US DOE Joint Genome Institute (JGI-PGF)"/>
            <person name="Walter F."/>
            <person name="Albersmeier A."/>
            <person name="Kalinowski J."/>
            <person name="Ruckert C."/>
        </authorList>
    </citation>
    <scope>NUCLEOTIDE SEQUENCE</scope>
    <source>
        <strain evidence="1">CGMCC 4.7312</strain>
    </source>
</reference>
<dbReference type="EMBL" id="BMNB01000056">
    <property type="protein sequence ID" value="GGM67192.1"/>
    <property type="molecule type" value="Genomic_DNA"/>
</dbReference>
<evidence type="ECO:0000313" key="1">
    <source>
        <dbReference type="EMBL" id="GGM67192.1"/>
    </source>
</evidence>
<sequence>MAGRGGAGKIGREVTYVRMRLRQVRIGARTFVWRAEIRHVQGRGDCHRCIRLRVWGAGKTSQALQADLLSVSWPMPWGMRHRRCLSDAV</sequence>
<keyword evidence="2" id="KW-1185">Reference proteome</keyword>
<comment type="caution">
    <text evidence="1">The sequence shown here is derived from an EMBL/GenBank/DDBJ whole genome shotgun (WGS) entry which is preliminary data.</text>
</comment>
<proteinExistence type="predicted"/>
<accession>A0A917U8W9</accession>
<evidence type="ECO:0000313" key="2">
    <source>
        <dbReference type="Proteomes" id="UP000608890"/>
    </source>
</evidence>
<dbReference type="AlphaFoldDB" id="A0A917U8W9"/>
<dbReference type="Proteomes" id="UP000608890">
    <property type="component" value="Unassembled WGS sequence"/>
</dbReference>
<protein>
    <submittedName>
        <fullName evidence="1">Uncharacterized protein</fullName>
    </submittedName>
</protein>
<name>A0A917U8W9_9ACTN</name>
<organism evidence="1 2">
    <name type="scientific">Micromonospora sonchi</name>
    <dbReference type="NCBI Taxonomy" id="1763543"/>
    <lineage>
        <taxon>Bacteria</taxon>
        <taxon>Bacillati</taxon>
        <taxon>Actinomycetota</taxon>
        <taxon>Actinomycetes</taxon>
        <taxon>Micromonosporales</taxon>
        <taxon>Micromonosporaceae</taxon>
        <taxon>Micromonospora</taxon>
    </lineage>
</organism>